<dbReference type="Pfam" id="PF06127">
    <property type="entry name" value="Mpo1-like"/>
    <property type="match status" value="1"/>
</dbReference>
<feature type="transmembrane region" description="Helical" evidence="1">
    <location>
        <begin position="51"/>
        <end position="69"/>
    </location>
</feature>
<accession>A0ABZ0JVI2</accession>
<dbReference type="PANTHER" id="PTHR34205">
    <property type="entry name" value="TRANSMEMBRANE PROTEIN"/>
    <property type="match status" value="1"/>
</dbReference>
<sequence>MAKRFKSFAQFYPFYLSQHQNLTCRVLHYAGSLLIIVVAIFILLTQQWLMLWWLPVIGYSFAWVGHFIFEKNKPATFQYPVYSLMADWVMLFRAIFRKNYRE</sequence>
<keyword evidence="1" id="KW-0812">Transmembrane</keyword>
<gene>
    <name evidence="2" type="ORF">RGE70_13035</name>
</gene>
<keyword evidence="1" id="KW-0472">Membrane</keyword>
<dbReference type="RefSeq" id="WP_310471879.1">
    <property type="nucleotide sequence ID" value="NZ_CP136522.1"/>
</dbReference>
<keyword evidence="3" id="KW-1185">Reference proteome</keyword>
<dbReference type="InterPro" id="IPR009305">
    <property type="entry name" value="Mpo1-like"/>
</dbReference>
<dbReference type="PANTHER" id="PTHR34205:SF2">
    <property type="entry name" value="DUF962 DOMAIN-CONTAINING PROTEIN"/>
    <property type="match status" value="1"/>
</dbReference>
<evidence type="ECO:0000256" key="1">
    <source>
        <dbReference type="SAM" id="Phobius"/>
    </source>
</evidence>
<reference evidence="2 3" key="1">
    <citation type="submission" date="2023-10" db="EMBL/GenBank/DDBJ databases">
        <title>Complete genome sequence of Shewanella sp. DAU334.</title>
        <authorList>
            <person name="Lee Y.-S."/>
            <person name="Jeong H.-R."/>
            <person name="Hwang E.-J."/>
            <person name="Choi Y.-L."/>
            <person name="Kim G.-D."/>
        </authorList>
    </citation>
    <scope>NUCLEOTIDE SEQUENCE [LARGE SCALE GENOMIC DNA]</scope>
    <source>
        <strain evidence="2 3">DAU334</strain>
    </source>
</reference>
<organism evidence="2 3">
    <name type="scientific">Shewanella youngdeokensis</name>
    <dbReference type="NCBI Taxonomy" id="2999068"/>
    <lineage>
        <taxon>Bacteria</taxon>
        <taxon>Pseudomonadati</taxon>
        <taxon>Pseudomonadota</taxon>
        <taxon>Gammaproteobacteria</taxon>
        <taxon>Alteromonadales</taxon>
        <taxon>Shewanellaceae</taxon>
        <taxon>Shewanella</taxon>
    </lineage>
</organism>
<evidence type="ECO:0000313" key="2">
    <source>
        <dbReference type="EMBL" id="WOT04251.1"/>
    </source>
</evidence>
<name>A0ABZ0JVI2_9GAMM</name>
<keyword evidence="1" id="KW-1133">Transmembrane helix</keyword>
<proteinExistence type="predicted"/>
<dbReference type="EMBL" id="CP136522">
    <property type="protein sequence ID" value="WOT04251.1"/>
    <property type="molecule type" value="Genomic_DNA"/>
</dbReference>
<dbReference type="Proteomes" id="UP001529491">
    <property type="component" value="Chromosome"/>
</dbReference>
<protein>
    <submittedName>
        <fullName evidence="2">Mpo1-like protein</fullName>
    </submittedName>
</protein>
<feature type="transmembrane region" description="Helical" evidence="1">
    <location>
        <begin position="26"/>
        <end position="44"/>
    </location>
</feature>
<evidence type="ECO:0000313" key="3">
    <source>
        <dbReference type="Proteomes" id="UP001529491"/>
    </source>
</evidence>